<organism evidence="1 2">
    <name type="scientific">Candidatus Scatenecus faecavium</name>
    <dbReference type="NCBI Taxonomy" id="2840915"/>
    <lineage>
        <taxon>Bacteria</taxon>
        <taxon>Candidatus Scatenecus</taxon>
    </lineage>
</organism>
<gene>
    <name evidence="1" type="ORF">IAD41_05200</name>
</gene>
<reference evidence="1" key="2">
    <citation type="journal article" date="2021" name="PeerJ">
        <title>Extensive microbial diversity within the chicken gut microbiome revealed by metagenomics and culture.</title>
        <authorList>
            <person name="Gilroy R."/>
            <person name="Ravi A."/>
            <person name="Getino M."/>
            <person name="Pursley I."/>
            <person name="Horton D.L."/>
            <person name="Alikhan N.F."/>
            <person name="Baker D."/>
            <person name="Gharbi K."/>
            <person name="Hall N."/>
            <person name="Watson M."/>
            <person name="Adriaenssens E.M."/>
            <person name="Foster-Nyarko E."/>
            <person name="Jarju S."/>
            <person name="Secka A."/>
            <person name="Antonio M."/>
            <person name="Oren A."/>
            <person name="Chaudhuri R.R."/>
            <person name="La Ragione R."/>
            <person name="Hildebrand F."/>
            <person name="Pallen M.J."/>
        </authorList>
    </citation>
    <scope>NUCLEOTIDE SEQUENCE</scope>
    <source>
        <strain evidence="1">CHK152-2994</strain>
    </source>
</reference>
<proteinExistence type="predicted"/>
<evidence type="ECO:0000313" key="2">
    <source>
        <dbReference type="Proteomes" id="UP000824139"/>
    </source>
</evidence>
<comment type="caution">
    <text evidence="1">The sequence shown here is derived from an EMBL/GenBank/DDBJ whole genome shotgun (WGS) entry which is preliminary data.</text>
</comment>
<name>A0A9D1K3Y3_9BACT</name>
<dbReference type="Proteomes" id="UP000824139">
    <property type="component" value="Unassembled WGS sequence"/>
</dbReference>
<dbReference type="EMBL" id="DVJO01000111">
    <property type="protein sequence ID" value="HIS82986.1"/>
    <property type="molecule type" value="Genomic_DNA"/>
</dbReference>
<sequence>VLGKILQYGHAELCDVENLQLAYQNALLYLDKDISAFILKVLEIVIQLHTLQASPELPIGEEKTKKAEEIGKLIKEVDKLNKQSIGIYRKHIIFEPTGWFKNIQHKIR</sequence>
<reference evidence="1" key="1">
    <citation type="submission" date="2020-10" db="EMBL/GenBank/DDBJ databases">
        <authorList>
            <person name="Gilroy R."/>
        </authorList>
    </citation>
    <scope>NUCLEOTIDE SEQUENCE</scope>
    <source>
        <strain evidence="1">CHK152-2994</strain>
    </source>
</reference>
<dbReference type="AlphaFoldDB" id="A0A9D1K3Y3"/>
<protein>
    <submittedName>
        <fullName evidence="1">Uncharacterized protein</fullName>
    </submittedName>
</protein>
<evidence type="ECO:0000313" key="1">
    <source>
        <dbReference type="EMBL" id="HIS82986.1"/>
    </source>
</evidence>
<feature type="non-terminal residue" evidence="1">
    <location>
        <position position="1"/>
    </location>
</feature>
<accession>A0A9D1K3Y3</accession>